<dbReference type="Gene3D" id="3.30.110.120">
    <property type="match status" value="1"/>
</dbReference>
<dbReference type="Proteomes" id="UP000317093">
    <property type="component" value="Chromosome"/>
</dbReference>
<evidence type="ECO:0000313" key="12">
    <source>
        <dbReference type="EMBL" id="QDU64422.1"/>
    </source>
</evidence>
<keyword evidence="5" id="KW-0863">Zinc-finger</keyword>
<evidence type="ECO:0000256" key="1">
    <source>
        <dbReference type="ARBA" id="ARBA00004711"/>
    </source>
</evidence>
<name>A0A518BBS3_9BACT</name>
<dbReference type="UniPathway" id="UPA00335"/>
<dbReference type="AlphaFoldDB" id="A0A518BBS3"/>
<dbReference type="Pfam" id="PF07503">
    <property type="entry name" value="zf-HYPF"/>
    <property type="match status" value="2"/>
</dbReference>
<dbReference type="PROSITE" id="PS51163">
    <property type="entry name" value="YRDC"/>
    <property type="match status" value="1"/>
</dbReference>
<dbReference type="Gene3D" id="3.30.420.40">
    <property type="match status" value="1"/>
</dbReference>
<dbReference type="InterPro" id="IPR001792">
    <property type="entry name" value="Acylphosphatase-like_dom"/>
</dbReference>
<dbReference type="EMBL" id="CP036279">
    <property type="protein sequence ID" value="QDU64422.1"/>
    <property type="molecule type" value="Genomic_DNA"/>
</dbReference>
<evidence type="ECO:0000256" key="8">
    <source>
        <dbReference type="PIRNR" id="PIRNR006256"/>
    </source>
</evidence>
<dbReference type="PROSITE" id="PS51160">
    <property type="entry name" value="ACYLPHOSPHATASE_3"/>
    <property type="match status" value="1"/>
</dbReference>
<dbReference type="InterPro" id="IPR011125">
    <property type="entry name" value="Znf_HypF"/>
</dbReference>
<accession>A0A518BBS3</accession>
<comment type="catalytic activity">
    <reaction evidence="7">
        <text>C-terminal L-cysteinyl-[HypE protein] + carbamoyl phosphate + ATP + H2O = C-terminal S-carboxamide-L-cysteinyl-[HypE protein] + AMP + phosphate + diphosphate + H(+)</text>
        <dbReference type="Rhea" id="RHEA:55636"/>
        <dbReference type="Rhea" id="RHEA-COMP:14247"/>
        <dbReference type="Rhea" id="RHEA-COMP:14392"/>
        <dbReference type="ChEBI" id="CHEBI:15377"/>
        <dbReference type="ChEBI" id="CHEBI:15378"/>
        <dbReference type="ChEBI" id="CHEBI:30616"/>
        <dbReference type="ChEBI" id="CHEBI:33019"/>
        <dbReference type="ChEBI" id="CHEBI:43474"/>
        <dbReference type="ChEBI" id="CHEBI:58228"/>
        <dbReference type="ChEBI" id="CHEBI:76913"/>
        <dbReference type="ChEBI" id="CHEBI:139126"/>
        <dbReference type="ChEBI" id="CHEBI:456215"/>
    </reaction>
</comment>
<evidence type="ECO:0000256" key="6">
    <source>
        <dbReference type="ARBA" id="ARBA00022833"/>
    </source>
</evidence>
<comment type="similarity">
    <text evidence="2 8">Belongs to the carbamoyltransferase HypF family.</text>
</comment>
<evidence type="ECO:0000313" key="13">
    <source>
        <dbReference type="Proteomes" id="UP000317093"/>
    </source>
</evidence>
<dbReference type="Pfam" id="PF22521">
    <property type="entry name" value="HypF_C_2"/>
    <property type="match status" value="1"/>
</dbReference>
<feature type="active site" evidence="9">
    <location>
        <position position="47"/>
    </location>
</feature>
<evidence type="ECO:0000256" key="3">
    <source>
        <dbReference type="ARBA" id="ARBA00022598"/>
    </source>
</evidence>
<dbReference type="PIRSF" id="PIRSF006256">
    <property type="entry name" value="CMPcnvr_hdrg_mat"/>
    <property type="match status" value="1"/>
</dbReference>
<dbReference type="KEGG" id="knv:Pan216_53120"/>
<dbReference type="Pfam" id="PF17788">
    <property type="entry name" value="HypF_C"/>
    <property type="match status" value="1"/>
</dbReference>
<dbReference type="Gene3D" id="3.30.420.360">
    <property type="match status" value="1"/>
</dbReference>
<dbReference type="GO" id="GO:0003725">
    <property type="term" value="F:double-stranded RNA binding"/>
    <property type="evidence" value="ECO:0007669"/>
    <property type="project" value="InterPro"/>
</dbReference>
<sequence length="764" mass="82165">MARRPSAETDEVIAREVTIRGVVQGVGFRPYVYRLAHEHHLAGWVCNDERGVRLLLEGPSSRVGAFLDALPQQAPPASTIIKLDVCDTDVSGLVSFELRASTRSAAPTVRISPDLAVCEECLAEMRDPSDRRHGYAYINCTNCGPRYSLITALPYDRPKTTMAAWPLCSACAAEYGDPLDRRFHAQPVACPTCGPTYRLLVDDDVQAEGPEAIKVAAAMLREGRIVAVKGVGGYHLVSDARNVAAVAALRERKYRKEKPFAIMARDLDEAEAIVDLNATSRKFLVGTARPIVLAPAKMVLPLVAPDQSRLGVMLPYAPLHHLLFDAGAPAALVMTSGNRSSEPIAFTDDEARTQLEGIADAFLVGERPIARRVDDSVVTVQGERPMMLRRSRGYSPGVVAALPPGRPILAVGADLKNAIALVVEGDVVVSQHLGDLADYRTRQAFEQTIDDLLEMYDVPRSELVVVHDLHPEYVSTGWARERFPEQCLAVQHHHAHLASVLAEHSLRDQRVVGLALDGTGYGCDGTIWGCEILVGSLEEGFQRRGHLPPVPLPGGDAAARYPVQAAAGFLAGLSKLPDLRAAPIHFPERFDRAMSLVERGVRCFPSSSAGRMFDAVAALLGFTREASFEGQPAMWLEHQAEQASGMDAYPVEELASGPLLEHIIADRIVGRPIGEIAGAFHASLARVLSIAAARVGREESIAVVALSGGVFQNRLLVDSLEASLQREGFHVLTNEAVPVNDGGISLGQAALASTALAGHPRGGS</sequence>
<keyword evidence="6" id="KW-0862">Zinc</keyword>
<organism evidence="12 13">
    <name type="scientific">Kolteria novifilia</name>
    <dbReference type="NCBI Taxonomy" id="2527975"/>
    <lineage>
        <taxon>Bacteria</taxon>
        <taxon>Pseudomonadati</taxon>
        <taxon>Planctomycetota</taxon>
        <taxon>Planctomycetia</taxon>
        <taxon>Kolteriales</taxon>
        <taxon>Kolteriaceae</taxon>
        <taxon>Kolteria</taxon>
    </lineage>
</organism>
<dbReference type="InterPro" id="IPR036046">
    <property type="entry name" value="Acylphosphatase-like_dom_sf"/>
</dbReference>
<dbReference type="InterPro" id="IPR017968">
    <property type="entry name" value="Acylphosphatase_CS"/>
</dbReference>
<dbReference type="GO" id="GO:0003998">
    <property type="term" value="F:acylphosphatase activity"/>
    <property type="evidence" value="ECO:0007669"/>
    <property type="project" value="UniProtKB-EC"/>
</dbReference>
<dbReference type="GO" id="GO:0016874">
    <property type="term" value="F:ligase activity"/>
    <property type="evidence" value="ECO:0007669"/>
    <property type="project" value="UniProtKB-UniRule"/>
</dbReference>
<keyword evidence="3" id="KW-0436">Ligase</keyword>
<keyword evidence="12" id="KW-0808">Transferase</keyword>
<dbReference type="PANTHER" id="PTHR42959:SF1">
    <property type="entry name" value="CARBAMOYLTRANSFERASE HYPF"/>
    <property type="match status" value="1"/>
</dbReference>
<dbReference type="OrthoDB" id="9808093at2"/>
<evidence type="ECO:0000259" key="10">
    <source>
        <dbReference type="PROSITE" id="PS51160"/>
    </source>
</evidence>
<evidence type="ECO:0000256" key="7">
    <source>
        <dbReference type="ARBA" id="ARBA00048220"/>
    </source>
</evidence>
<dbReference type="Gene3D" id="3.90.870.50">
    <property type="match status" value="1"/>
</dbReference>
<feature type="domain" description="Acylphosphatase-like" evidence="10">
    <location>
        <begin position="14"/>
        <end position="100"/>
    </location>
</feature>
<evidence type="ECO:0000256" key="9">
    <source>
        <dbReference type="PROSITE-ProRule" id="PRU00520"/>
    </source>
</evidence>
<evidence type="ECO:0000256" key="2">
    <source>
        <dbReference type="ARBA" id="ARBA00008097"/>
    </source>
</evidence>
<comment type="pathway">
    <text evidence="1">Protein modification; [NiFe] hydrogenase maturation.</text>
</comment>
<dbReference type="PROSITE" id="PS00150">
    <property type="entry name" value="ACYLPHOSPHATASE_1"/>
    <property type="match status" value="1"/>
</dbReference>
<evidence type="ECO:0000256" key="5">
    <source>
        <dbReference type="ARBA" id="ARBA00022771"/>
    </source>
</evidence>
<reference evidence="12 13" key="1">
    <citation type="submission" date="2019-02" db="EMBL/GenBank/DDBJ databases">
        <title>Deep-cultivation of Planctomycetes and their phenomic and genomic characterization uncovers novel biology.</title>
        <authorList>
            <person name="Wiegand S."/>
            <person name="Jogler M."/>
            <person name="Boedeker C."/>
            <person name="Pinto D."/>
            <person name="Vollmers J."/>
            <person name="Rivas-Marin E."/>
            <person name="Kohn T."/>
            <person name="Peeters S.H."/>
            <person name="Heuer A."/>
            <person name="Rast P."/>
            <person name="Oberbeckmann S."/>
            <person name="Bunk B."/>
            <person name="Jeske O."/>
            <person name="Meyerdierks A."/>
            <person name="Storesund J.E."/>
            <person name="Kallscheuer N."/>
            <person name="Luecker S."/>
            <person name="Lage O.M."/>
            <person name="Pohl T."/>
            <person name="Merkel B.J."/>
            <person name="Hornburger P."/>
            <person name="Mueller R.-W."/>
            <person name="Bruemmer F."/>
            <person name="Labrenz M."/>
            <person name="Spormann A.M."/>
            <person name="Op den Camp H."/>
            <person name="Overmann J."/>
            <person name="Amann R."/>
            <person name="Jetten M.S.M."/>
            <person name="Mascher T."/>
            <person name="Medema M.H."/>
            <person name="Devos D.P."/>
            <person name="Kaster A.-K."/>
            <person name="Ovreas L."/>
            <person name="Rohde M."/>
            <person name="Galperin M.Y."/>
            <person name="Jogler C."/>
        </authorList>
    </citation>
    <scope>NUCLEOTIDE SEQUENCE [LARGE SCALE GENOMIC DNA]</scope>
    <source>
        <strain evidence="12 13">Pan216</strain>
    </source>
</reference>
<dbReference type="InterPro" id="IPR017945">
    <property type="entry name" value="DHBP_synth_RibB-like_a/b_dom"/>
</dbReference>
<dbReference type="InterPro" id="IPR004421">
    <property type="entry name" value="Carbamoyltransferase_HypF"/>
</dbReference>
<feature type="active site" evidence="9">
    <location>
        <position position="29"/>
    </location>
</feature>
<dbReference type="NCBIfam" id="TIGR00143">
    <property type="entry name" value="hypF"/>
    <property type="match status" value="1"/>
</dbReference>
<dbReference type="PANTHER" id="PTHR42959">
    <property type="entry name" value="CARBAMOYLTRANSFERASE"/>
    <property type="match status" value="1"/>
</dbReference>
<dbReference type="GO" id="GO:0016743">
    <property type="term" value="F:carboxyl- or carbamoyltransferase activity"/>
    <property type="evidence" value="ECO:0007669"/>
    <property type="project" value="UniProtKB-UniRule"/>
</dbReference>
<dbReference type="RefSeq" id="WP_145262625.1">
    <property type="nucleotide sequence ID" value="NZ_CP036279.1"/>
</dbReference>
<dbReference type="GO" id="GO:0051604">
    <property type="term" value="P:protein maturation"/>
    <property type="evidence" value="ECO:0007669"/>
    <property type="project" value="TreeGrafter"/>
</dbReference>
<dbReference type="InterPro" id="IPR051060">
    <property type="entry name" value="Carbamoyltrans_HypF-like"/>
</dbReference>
<dbReference type="EC" id="6.2.-.-" evidence="8"/>
<gene>
    <name evidence="12" type="primary">hypF</name>
    <name evidence="12" type="ORF">Pan216_53120</name>
</gene>
<dbReference type="Pfam" id="PF01300">
    <property type="entry name" value="Sua5_yciO_yrdC"/>
    <property type="match status" value="1"/>
</dbReference>
<dbReference type="SUPFAM" id="SSF54975">
    <property type="entry name" value="Acylphosphatase/BLUF domain-like"/>
    <property type="match status" value="1"/>
</dbReference>
<dbReference type="InterPro" id="IPR055128">
    <property type="entry name" value="HypF_C_2"/>
</dbReference>
<feature type="domain" description="YrdC-like" evidence="11">
    <location>
        <begin position="210"/>
        <end position="393"/>
    </location>
</feature>
<proteinExistence type="inferred from homology"/>
<dbReference type="InterPro" id="IPR041440">
    <property type="entry name" value="HypF_C"/>
</dbReference>
<keyword evidence="4" id="KW-0479">Metal-binding</keyword>
<protein>
    <recommendedName>
        <fullName evidence="8">Carbamoyltransferase</fullName>
        <ecNumber evidence="8">6.2.-.-</ecNumber>
    </recommendedName>
</protein>
<dbReference type="GO" id="GO:0008270">
    <property type="term" value="F:zinc ion binding"/>
    <property type="evidence" value="ECO:0007669"/>
    <property type="project" value="UniProtKB-KW"/>
</dbReference>
<evidence type="ECO:0000256" key="4">
    <source>
        <dbReference type="ARBA" id="ARBA00022723"/>
    </source>
</evidence>
<keyword evidence="13" id="KW-1185">Reference proteome</keyword>
<comment type="catalytic activity">
    <reaction evidence="9">
        <text>an acyl phosphate + H2O = a carboxylate + phosphate + H(+)</text>
        <dbReference type="Rhea" id="RHEA:14965"/>
        <dbReference type="ChEBI" id="CHEBI:15377"/>
        <dbReference type="ChEBI" id="CHEBI:15378"/>
        <dbReference type="ChEBI" id="CHEBI:29067"/>
        <dbReference type="ChEBI" id="CHEBI:43474"/>
        <dbReference type="ChEBI" id="CHEBI:59918"/>
        <dbReference type="EC" id="3.6.1.7"/>
    </reaction>
</comment>
<dbReference type="Pfam" id="PF00708">
    <property type="entry name" value="Acylphosphatase"/>
    <property type="match status" value="1"/>
</dbReference>
<evidence type="ECO:0000259" key="11">
    <source>
        <dbReference type="PROSITE" id="PS51163"/>
    </source>
</evidence>
<dbReference type="InterPro" id="IPR006070">
    <property type="entry name" value="Sua5-like_dom"/>
</dbReference>
<keyword evidence="9" id="KW-0378">Hydrolase</keyword>
<dbReference type="SUPFAM" id="SSF55821">
    <property type="entry name" value="YrdC/RibB"/>
    <property type="match status" value="1"/>
</dbReference>